<keyword evidence="5 6" id="KW-0472">Membrane</keyword>
<dbReference type="RefSeq" id="WP_031067666.1">
    <property type="nucleotide sequence ID" value="NZ_JBHSPX010000013.1"/>
</dbReference>
<dbReference type="EMBL" id="JBHSPX010000013">
    <property type="protein sequence ID" value="MFC6067412.1"/>
    <property type="molecule type" value="Genomic_DNA"/>
</dbReference>
<dbReference type="InterPro" id="IPR036259">
    <property type="entry name" value="MFS_trans_sf"/>
</dbReference>
<dbReference type="InterPro" id="IPR050189">
    <property type="entry name" value="MFS_Efflux_Transporters"/>
</dbReference>
<feature type="transmembrane region" description="Helical" evidence="6">
    <location>
        <begin position="63"/>
        <end position="84"/>
    </location>
</feature>
<keyword evidence="3 6" id="KW-0812">Transmembrane</keyword>
<evidence type="ECO:0000256" key="4">
    <source>
        <dbReference type="ARBA" id="ARBA00022989"/>
    </source>
</evidence>
<evidence type="ECO:0000259" key="7">
    <source>
        <dbReference type="PROSITE" id="PS50850"/>
    </source>
</evidence>
<comment type="caution">
    <text evidence="8">The sequence shown here is derived from an EMBL/GenBank/DDBJ whole genome shotgun (WGS) entry which is preliminary data.</text>
</comment>
<keyword evidence="2" id="KW-1003">Cell membrane</keyword>
<keyword evidence="4 6" id="KW-1133">Transmembrane helix</keyword>
<organism evidence="8 9">
    <name type="scientific">Streptomyces ochraceiscleroticus</name>
    <dbReference type="NCBI Taxonomy" id="47761"/>
    <lineage>
        <taxon>Bacteria</taxon>
        <taxon>Bacillati</taxon>
        <taxon>Actinomycetota</taxon>
        <taxon>Actinomycetes</taxon>
        <taxon>Kitasatosporales</taxon>
        <taxon>Streptomycetaceae</taxon>
        <taxon>Streptomyces</taxon>
    </lineage>
</organism>
<feature type="transmembrane region" description="Helical" evidence="6">
    <location>
        <begin position="260"/>
        <end position="282"/>
    </location>
</feature>
<evidence type="ECO:0000313" key="8">
    <source>
        <dbReference type="EMBL" id="MFC6067412.1"/>
    </source>
</evidence>
<feature type="transmembrane region" description="Helical" evidence="6">
    <location>
        <begin position="319"/>
        <end position="340"/>
    </location>
</feature>
<dbReference type="PANTHER" id="PTHR43124:SF3">
    <property type="entry name" value="CHLORAMPHENICOL EFFLUX PUMP RV0191"/>
    <property type="match status" value="1"/>
</dbReference>
<gene>
    <name evidence="8" type="ORF">ACFP4F_33375</name>
</gene>
<dbReference type="Pfam" id="PF07690">
    <property type="entry name" value="MFS_1"/>
    <property type="match status" value="1"/>
</dbReference>
<dbReference type="Gene3D" id="1.20.1250.20">
    <property type="entry name" value="MFS general substrate transporter like domains"/>
    <property type="match status" value="1"/>
</dbReference>
<feature type="transmembrane region" description="Helical" evidence="6">
    <location>
        <begin position="352"/>
        <end position="373"/>
    </location>
</feature>
<feature type="transmembrane region" description="Helical" evidence="6">
    <location>
        <begin position="28"/>
        <end position="51"/>
    </location>
</feature>
<dbReference type="PANTHER" id="PTHR43124">
    <property type="entry name" value="PURINE EFFLUX PUMP PBUE"/>
    <property type="match status" value="1"/>
</dbReference>
<feature type="transmembrane region" description="Helical" evidence="6">
    <location>
        <begin position="96"/>
        <end position="118"/>
    </location>
</feature>
<reference evidence="9" key="1">
    <citation type="journal article" date="2019" name="Int. J. Syst. Evol. Microbiol.">
        <title>The Global Catalogue of Microorganisms (GCM) 10K type strain sequencing project: providing services to taxonomists for standard genome sequencing and annotation.</title>
        <authorList>
            <consortium name="The Broad Institute Genomics Platform"/>
            <consortium name="The Broad Institute Genome Sequencing Center for Infectious Disease"/>
            <person name="Wu L."/>
            <person name="Ma J."/>
        </authorList>
    </citation>
    <scope>NUCLEOTIDE SEQUENCE [LARGE SCALE GENOMIC DNA]</scope>
    <source>
        <strain evidence="9">CGMCC 1.15180</strain>
    </source>
</reference>
<feature type="transmembrane region" description="Helical" evidence="6">
    <location>
        <begin position="153"/>
        <end position="173"/>
    </location>
</feature>
<proteinExistence type="predicted"/>
<evidence type="ECO:0000256" key="2">
    <source>
        <dbReference type="ARBA" id="ARBA00022475"/>
    </source>
</evidence>
<dbReference type="Proteomes" id="UP001596139">
    <property type="component" value="Unassembled WGS sequence"/>
</dbReference>
<comment type="subcellular location">
    <subcellularLocation>
        <location evidence="1">Cell membrane</location>
        <topology evidence="1">Multi-pass membrane protein</topology>
    </subcellularLocation>
</comment>
<name>A0ABW1MVN7_9ACTN</name>
<feature type="transmembrane region" description="Helical" evidence="6">
    <location>
        <begin position="294"/>
        <end position="313"/>
    </location>
</feature>
<feature type="transmembrane region" description="Helical" evidence="6">
    <location>
        <begin position="124"/>
        <end position="141"/>
    </location>
</feature>
<dbReference type="PRINTS" id="PR01036">
    <property type="entry name" value="TCRTETB"/>
</dbReference>
<evidence type="ECO:0000256" key="1">
    <source>
        <dbReference type="ARBA" id="ARBA00004651"/>
    </source>
</evidence>
<dbReference type="InterPro" id="IPR011701">
    <property type="entry name" value="MFS"/>
</dbReference>
<dbReference type="CDD" id="cd17324">
    <property type="entry name" value="MFS_NepI_like"/>
    <property type="match status" value="1"/>
</dbReference>
<feature type="transmembrane region" description="Helical" evidence="6">
    <location>
        <begin position="225"/>
        <end position="248"/>
    </location>
</feature>
<protein>
    <submittedName>
        <fullName evidence="8">MFS transporter</fullName>
    </submittedName>
</protein>
<dbReference type="SUPFAM" id="SSF103473">
    <property type="entry name" value="MFS general substrate transporter"/>
    <property type="match status" value="1"/>
</dbReference>
<feature type="transmembrane region" description="Helical" evidence="6">
    <location>
        <begin position="379"/>
        <end position="403"/>
    </location>
</feature>
<evidence type="ECO:0000313" key="9">
    <source>
        <dbReference type="Proteomes" id="UP001596139"/>
    </source>
</evidence>
<evidence type="ECO:0000256" key="3">
    <source>
        <dbReference type="ARBA" id="ARBA00022692"/>
    </source>
</evidence>
<feature type="transmembrane region" description="Helical" evidence="6">
    <location>
        <begin position="185"/>
        <end position="204"/>
    </location>
</feature>
<keyword evidence="9" id="KW-1185">Reference proteome</keyword>
<dbReference type="PROSITE" id="PS50850">
    <property type="entry name" value="MFS"/>
    <property type="match status" value="1"/>
</dbReference>
<evidence type="ECO:0000256" key="5">
    <source>
        <dbReference type="ARBA" id="ARBA00023136"/>
    </source>
</evidence>
<accession>A0ABW1MVN7</accession>
<feature type="domain" description="Major facilitator superfamily (MFS) profile" evidence="7">
    <location>
        <begin position="29"/>
        <end position="408"/>
    </location>
</feature>
<sequence length="418" mass="42039">MSTRGGVLDAATKVRVEDGGQEAARLPFVVYVLALGTFLMGTTEFVVAGLLPEMAGDLHVSVARAGLLITVFAIGMIIGAPLMAMLTLRLPRRLTLMLALAVFALGHVIVALGSHFALLLGARFLTAVATGAFWAVANVVAARVAGPAASSRALGVVGSGAMLANVVGVPLGAFAGQAMGWRGPFWALAVLGAGCIVFIARHVPQDGPSQQTVSIRSELSAVRSGRLWLALAACATTTGGVLATYSYISPLLTDRAGLAAGIVPLVLVGFGVGALAGFLVGGRLGDVRPHATTILAPAVTTALLLAICLLSAFSVPVIVLVALLGLFGLGANPVLISLAVRFAGKAPTLGSALTVSAFNFGTAIGTWVAGMALDSSLGATGPAVVGTVVAALTLIPTITIALLHRRNRAGTVIASAAH</sequence>
<evidence type="ECO:0000256" key="6">
    <source>
        <dbReference type="SAM" id="Phobius"/>
    </source>
</evidence>
<dbReference type="InterPro" id="IPR020846">
    <property type="entry name" value="MFS_dom"/>
</dbReference>